<feature type="compositionally biased region" description="Gly residues" evidence="1">
    <location>
        <begin position="887"/>
        <end position="901"/>
    </location>
</feature>
<dbReference type="eggNOG" id="ENOG502QYK7">
    <property type="taxonomic scope" value="Eukaryota"/>
</dbReference>
<dbReference type="GO" id="GO:0044545">
    <property type="term" value="C:NSL complex"/>
    <property type="evidence" value="ECO:0007669"/>
    <property type="project" value="TreeGrafter"/>
</dbReference>
<protein>
    <recommendedName>
        <fullName evidence="2">PEHE domain-containing protein</fullName>
    </recommendedName>
</protein>
<feature type="compositionally biased region" description="Low complexity" evidence="1">
    <location>
        <begin position="93"/>
        <end position="114"/>
    </location>
</feature>
<evidence type="ECO:0000313" key="3">
    <source>
        <dbReference type="EMBL" id="EDW84298.1"/>
    </source>
</evidence>
<feature type="region of interest" description="Disordered" evidence="1">
    <location>
        <begin position="1414"/>
        <end position="1516"/>
    </location>
</feature>
<evidence type="ECO:0000313" key="4">
    <source>
        <dbReference type="Proteomes" id="UP000007798"/>
    </source>
</evidence>
<dbReference type="InParanoid" id="B4NL95"/>
<name>B4NL95_DROWI</name>
<organism evidence="3 4">
    <name type="scientific">Drosophila willistoni</name>
    <name type="common">Fruit fly</name>
    <dbReference type="NCBI Taxonomy" id="7260"/>
    <lineage>
        <taxon>Eukaryota</taxon>
        <taxon>Metazoa</taxon>
        <taxon>Ecdysozoa</taxon>
        <taxon>Arthropoda</taxon>
        <taxon>Hexapoda</taxon>
        <taxon>Insecta</taxon>
        <taxon>Pterygota</taxon>
        <taxon>Neoptera</taxon>
        <taxon>Endopterygota</taxon>
        <taxon>Diptera</taxon>
        <taxon>Brachycera</taxon>
        <taxon>Muscomorpha</taxon>
        <taxon>Ephydroidea</taxon>
        <taxon>Drosophilidae</taxon>
        <taxon>Drosophila</taxon>
        <taxon>Sophophora</taxon>
    </lineage>
</organism>
<feature type="region of interest" description="Disordered" evidence="1">
    <location>
        <begin position="1539"/>
        <end position="1571"/>
    </location>
</feature>
<dbReference type="OMA" id="RAMCRHT"/>
<keyword evidence="4" id="KW-1185">Reference proteome</keyword>
<dbReference type="Proteomes" id="UP000007798">
    <property type="component" value="Unassembled WGS sequence"/>
</dbReference>
<feature type="compositionally biased region" description="Acidic residues" evidence="1">
    <location>
        <begin position="1251"/>
        <end position="1263"/>
    </location>
</feature>
<dbReference type="InterPro" id="IPR026180">
    <property type="entry name" value="NSL1"/>
</dbReference>
<feature type="compositionally biased region" description="Low complexity" evidence="1">
    <location>
        <begin position="69"/>
        <end position="84"/>
    </location>
</feature>
<dbReference type="HOGENOM" id="CLU_246374_0_0_1"/>
<feature type="compositionally biased region" description="Basic and acidic residues" evidence="1">
    <location>
        <begin position="1266"/>
        <end position="1283"/>
    </location>
</feature>
<feature type="domain" description="PEHE" evidence="2">
    <location>
        <begin position="1055"/>
        <end position="1379"/>
    </location>
</feature>
<dbReference type="KEGG" id="dwi:6651659"/>
<feature type="compositionally biased region" description="Polar residues" evidence="1">
    <location>
        <begin position="1070"/>
        <end position="1095"/>
    </location>
</feature>
<feature type="compositionally biased region" description="Basic and acidic residues" evidence="1">
    <location>
        <begin position="1143"/>
        <end position="1155"/>
    </location>
</feature>
<dbReference type="PANTHER" id="PTHR22443:SF18">
    <property type="entry name" value="NON-SPECIFIC LETHAL 1, ISOFORM M"/>
    <property type="match status" value="1"/>
</dbReference>
<feature type="compositionally biased region" description="Low complexity" evidence="1">
    <location>
        <begin position="1436"/>
        <end position="1453"/>
    </location>
</feature>
<sequence>MAPALTAEPLSPKEKLTSTASPAARNDSSGSAIGDSASSTRKPSTPTPATATTRVTRSKSASSTSIAQANNNNSKRKTANNNRTSSNDPMGLSTAPIHATTTTATPQPAASSNTDVVASTSQDHSPPTEQNNNDNKDNSTAQLLADLTSDFEEAISAEICLRKTLPEVSLSKEPTPSATGGTITSDAVADVVVSTSSGSGITPPMLGLSTSISDVSTPPQSFEEKLLKQDDSFEKRLSLLDGSSSADKIVEAPGPSGSVHSTATVQPTTPSKQQQTATVAAAPILASPQGRLHLTPQSTSSSINFLKDGATAGVLEDPDIEEVLKALKTLDGGHVNTDAICDFNFFSEEWEDPGVAPSAGPSVPSQIPASIEPVDSKPSCSSNSLRTQSWEESHKELLKTQSSISRQIDFLLRRMGKFQARQMCRHISEEVAGVFEWSARSSHKAPNPVRSCKLNDQEATVQSIVSGRPSSNFWEEQKKNPLPATQMSNVHRHIGTAARHQQICHSTSCSSATLSSSSTWYNSSNTATVPAKRPRKNQQNQDATTGLVITGTEQSTIPAAPRADDIVPSFDTYVTNELTHVSGLLHTEMREVQNAIDSDATESSSGGESADEMVTYNNPHQQSLPITRRAVWRYSRDRAAIALRWSWLYAQLADLDMKIRQHSDLYIDLNQNKGEVQLAPTPITQKNQTSPAANGYKEDAAASGSDWLCSRARPLVLSEFRKRKLFQTTNMHTISKKAARPSNIKCGCQWPQVPCTLCTGRTDPTAPRELVETMMPQNRVALVDAGYHPVLSFSDDICQSVHLEAIARQPDWQYRVMRCQPKAIVKSMWKAEREMLARIGGGGNSGANRRPGETGKRRYVRRKERNNNSNKDTTASSSSAAAATTAGGVGGGGAVDSGNGTGTATTTSSSTTPTTTPLVANTLGKKQRHHPNVLSASDTRQRHHYNSNHQQQQPYSVISNSGNGAKKQRKSASSSNSTQNPNNNNNSQQQNGDNKCIGEQWDQSRNRRHSSPSHVHRNERSSERRVRPVYDIDNIVIPYSIAAQTRVEILPYKEIPTPKWRIVDSENNDVKQSPQQESEAPNESAPENTMLNGNSKIEEKMEKPLPKVNGMRRKNSLPEPVPEVKHNNNNNNNNNNKLVNGNAKKEKGKTKEDIRCTTKNAGKMTINGVVGSAKAEIKLTNNKVETAKQKTLETTSVKEEKESESLSKRPKLELNKSKAAVSEQRSEHQVQEKNGQKDNDHKKDEEKEAQNDDEDDEEEDTSDEAYIVRHDHALMEERRRFETYLKFPWNSRSRANRRTDSRAESSGANTPDPASPAPNFVSGSGAPGDESIPSPLAQPMGGHPLDGFNESTDMMNNIARKPRRRTTSSKLREQQDRRSATPDTREPQPPSRFAPLHFPLSEEVYQRMLAETYAEPKRVTHFKRAKSKSVSSNCDGSSTAGGSSRRSSKAKSAPMVSKITQSQMVNGNDAQHQTADANGINEEDDGIDYEPEDDIMLEEEDDDDYPKHHLAPFDEPLPLDQDVYIDAYLSDQDALEKDLGLADDPFMEDDPNDPEWKGSPLDRRERVRKRF</sequence>
<evidence type="ECO:0000256" key="1">
    <source>
        <dbReference type="SAM" id="MobiDB-lite"/>
    </source>
</evidence>
<feature type="region of interest" description="Disordered" evidence="1">
    <location>
        <begin position="1066"/>
        <end position="1155"/>
    </location>
</feature>
<dbReference type="SMART" id="SM01300">
    <property type="entry name" value="PEHE"/>
    <property type="match status" value="1"/>
</dbReference>
<dbReference type="FunCoup" id="B4NL95">
    <property type="interactions" value="311"/>
</dbReference>
<proteinExistence type="predicted"/>
<reference evidence="3 4" key="1">
    <citation type="journal article" date="2007" name="Nature">
        <title>Evolution of genes and genomes on the Drosophila phylogeny.</title>
        <authorList>
            <consortium name="Drosophila 12 Genomes Consortium"/>
            <person name="Clark A.G."/>
            <person name="Eisen M.B."/>
            <person name="Smith D.R."/>
            <person name="Bergman C.M."/>
            <person name="Oliver B."/>
            <person name="Markow T.A."/>
            <person name="Kaufman T.C."/>
            <person name="Kellis M."/>
            <person name="Gelbart W."/>
            <person name="Iyer V.N."/>
            <person name="Pollard D.A."/>
            <person name="Sackton T.B."/>
            <person name="Larracuente A.M."/>
            <person name="Singh N.D."/>
            <person name="Abad J.P."/>
            <person name="Abt D.N."/>
            <person name="Adryan B."/>
            <person name="Aguade M."/>
            <person name="Akashi H."/>
            <person name="Anderson W.W."/>
            <person name="Aquadro C.F."/>
            <person name="Ardell D.H."/>
            <person name="Arguello R."/>
            <person name="Artieri C.G."/>
            <person name="Barbash D.A."/>
            <person name="Barker D."/>
            <person name="Barsanti P."/>
            <person name="Batterham P."/>
            <person name="Batzoglou S."/>
            <person name="Begun D."/>
            <person name="Bhutkar A."/>
            <person name="Blanco E."/>
            <person name="Bosak S.A."/>
            <person name="Bradley R.K."/>
            <person name="Brand A.D."/>
            <person name="Brent M.R."/>
            <person name="Brooks A.N."/>
            <person name="Brown R.H."/>
            <person name="Butlin R.K."/>
            <person name="Caggese C."/>
            <person name="Calvi B.R."/>
            <person name="Bernardo de Carvalho A."/>
            <person name="Caspi A."/>
            <person name="Castrezana S."/>
            <person name="Celniker S.E."/>
            <person name="Chang J.L."/>
            <person name="Chapple C."/>
            <person name="Chatterji S."/>
            <person name="Chinwalla A."/>
            <person name="Civetta A."/>
            <person name="Clifton S.W."/>
            <person name="Comeron J.M."/>
            <person name="Costello J.C."/>
            <person name="Coyne J.A."/>
            <person name="Daub J."/>
            <person name="David R.G."/>
            <person name="Delcher A.L."/>
            <person name="Delehaunty K."/>
            <person name="Do C.B."/>
            <person name="Ebling H."/>
            <person name="Edwards K."/>
            <person name="Eickbush T."/>
            <person name="Evans J.D."/>
            <person name="Filipski A."/>
            <person name="Findeiss S."/>
            <person name="Freyhult E."/>
            <person name="Fulton L."/>
            <person name="Fulton R."/>
            <person name="Garcia A.C."/>
            <person name="Gardiner A."/>
            <person name="Garfield D.A."/>
            <person name="Garvin B.E."/>
            <person name="Gibson G."/>
            <person name="Gilbert D."/>
            <person name="Gnerre S."/>
            <person name="Godfrey J."/>
            <person name="Good R."/>
            <person name="Gotea V."/>
            <person name="Gravely B."/>
            <person name="Greenberg A.J."/>
            <person name="Griffiths-Jones S."/>
            <person name="Gross S."/>
            <person name="Guigo R."/>
            <person name="Gustafson E.A."/>
            <person name="Haerty W."/>
            <person name="Hahn M.W."/>
            <person name="Halligan D.L."/>
            <person name="Halpern A.L."/>
            <person name="Halter G.M."/>
            <person name="Han M.V."/>
            <person name="Heger A."/>
            <person name="Hillier L."/>
            <person name="Hinrichs A.S."/>
            <person name="Holmes I."/>
            <person name="Hoskins R.A."/>
            <person name="Hubisz M.J."/>
            <person name="Hultmark D."/>
            <person name="Huntley M.A."/>
            <person name="Jaffe D.B."/>
            <person name="Jagadeeshan S."/>
            <person name="Jeck W.R."/>
            <person name="Johnson J."/>
            <person name="Jones C.D."/>
            <person name="Jordan W.C."/>
            <person name="Karpen G.H."/>
            <person name="Kataoka E."/>
            <person name="Keightley P.D."/>
            <person name="Kheradpour P."/>
            <person name="Kirkness E.F."/>
            <person name="Koerich L.B."/>
            <person name="Kristiansen K."/>
            <person name="Kudrna D."/>
            <person name="Kulathinal R.J."/>
            <person name="Kumar S."/>
            <person name="Kwok R."/>
            <person name="Lander E."/>
            <person name="Langley C.H."/>
            <person name="Lapoint R."/>
            <person name="Lazzaro B.P."/>
            <person name="Lee S.J."/>
            <person name="Levesque L."/>
            <person name="Li R."/>
            <person name="Lin C.F."/>
            <person name="Lin M.F."/>
            <person name="Lindblad-Toh K."/>
            <person name="Llopart A."/>
            <person name="Long M."/>
            <person name="Low L."/>
            <person name="Lozovsky E."/>
            <person name="Lu J."/>
            <person name="Luo M."/>
            <person name="Machado C.A."/>
            <person name="Makalowski W."/>
            <person name="Marzo M."/>
            <person name="Matsuda M."/>
            <person name="Matzkin L."/>
            <person name="McAllister B."/>
            <person name="McBride C.S."/>
            <person name="McKernan B."/>
            <person name="McKernan K."/>
            <person name="Mendez-Lago M."/>
            <person name="Minx P."/>
            <person name="Mollenhauer M.U."/>
            <person name="Montooth K."/>
            <person name="Mount S.M."/>
            <person name="Mu X."/>
            <person name="Myers E."/>
            <person name="Negre B."/>
            <person name="Newfeld S."/>
            <person name="Nielsen R."/>
            <person name="Noor M.A."/>
            <person name="O'Grady P."/>
            <person name="Pachter L."/>
            <person name="Papaceit M."/>
            <person name="Parisi M.J."/>
            <person name="Parisi M."/>
            <person name="Parts L."/>
            <person name="Pedersen J.S."/>
            <person name="Pesole G."/>
            <person name="Phillippy A.M."/>
            <person name="Ponting C.P."/>
            <person name="Pop M."/>
            <person name="Porcelli D."/>
            <person name="Powell J.R."/>
            <person name="Prohaska S."/>
            <person name="Pruitt K."/>
            <person name="Puig M."/>
            <person name="Quesneville H."/>
            <person name="Ram K.R."/>
            <person name="Rand D."/>
            <person name="Rasmussen M.D."/>
            <person name="Reed L.K."/>
            <person name="Reenan R."/>
            <person name="Reily A."/>
            <person name="Remington K.A."/>
            <person name="Rieger T.T."/>
            <person name="Ritchie M.G."/>
            <person name="Robin C."/>
            <person name="Rogers Y.H."/>
            <person name="Rohde C."/>
            <person name="Rozas J."/>
            <person name="Rubenfield M.J."/>
            <person name="Ruiz A."/>
            <person name="Russo S."/>
            <person name="Salzberg S.L."/>
            <person name="Sanchez-Gracia A."/>
            <person name="Saranga D.J."/>
            <person name="Sato H."/>
            <person name="Schaeffer S.W."/>
            <person name="Schatz M.C."/>
            <person name="Schlenke T."/>
            <person name="Schwartz R."/>
            <person name="Segarra C."/>
            <person name="Singh R.S."/>
            <person name="Sirot L."/>
            <person name="Sirota M."/>
            <person name="Sisneros N.B."/>
            <person name="Smith C.D."/>
            <person name="Smith T.F."/>
            <person name="Spieth J."/>
            <person name="Stage D.E."/>
            <person name="Stark A."/>
            <person name="Stephan W."/>
            <person name="Strausberg R.L."/>
            <person name="Strempel S."/>
            <person name="Sturgill D."/>
            <person name="Sutton G."/>
            <person name="Sutton G.G."/>
            <person name="Tao W."/>
            <person name="Teichmann S."/>
            <person name="Tobari Y.N."/>
            <person name="Tomimura Y."/>
            <person name="Tsolas J.M."/>
            <person name="Valente V.L."/>
            <person name="Venter E."/>
            <person name="Venter J.C."/>
            <person name="Vicario S."/>
            <person name="Vieira F.G."/>
            <person name="Vilella A.J."/>
            <person name="Villasante A."/>
            <person name="Walenz B."/>
            <person name="Wang J."/>
            <person name="Wasserman M."/>
            <person name="Watts T."/>
            <person name="Wilson D."/>
            <person name="Wilson R.K."/>
            <person name="Wing R.A."/>
            <person name="Wolfner M.F."/>
            <person name="Wong A."/>
            <person name="Wong G.K."/>
            <person name="Wu C.I."/>
            <person name="Wu G."/>
            <person name="Yamamoto D."/>
            <person name="Yang H.P."/>
            <person name="Yang S.P."/>
            <person name="Yorke J.A."/>
            <person name="Yoshida K."/>
            <person name="Zdobnov E."/>
            <person name="Zhang P."/>
            <person name="Zhang Y."/>
            <person name="Zimin A.V."/>
            <person name="Baldwin J."/>
            <person name="Abdouelleil A."/>
            <person name="Abdulkadir J."/>
            <person name="Abebe A."/>
            <person name="Abera B."/>
            <person name="Abreu J."/>
            <person name="Acer S.C."/>
            <person name="Aftuck L."/>
            <person name="Alexander A."/>
            <person name="An P."/>
            <person name="Anderson E."/>
            <person name="Anderson S."/>
            <person name="Arachi H."/>
            <person name="Azer M."/>
            <person name="Bachantsang P."/>
            <person name="Barry A."/>
            <person name="Bayul T."/>
            <person name="Berlin A."/>
            <person name="Bessette D."/>
            <person name="Bloom T."/>
            <person name="Blye J."/>
            <person name="Boguslavskiy L."/>
            <person name="Bonnet C."/>
            <person name="Boukhgalter B."/>
            <person name="Bourzgui I."/>
            <person name="Brown A."/>
            <person name="Cahill P."/>
            <person name="Channer S."/>
            <person name="Cheshatsang Y."/>
            <person name="Chuda L."/>
            <person name="Citroen M."/>
            <person name="Collymore A."/>
            <person name="Cooke P."/>
            <person name="Costello M."/>
            <person name="D'Aco K."/>
            <person name="Daza R."/>
            <person name="De Haan G."/>
            <person name="DeGray S."/>
            <person name="DeMaso C."/>
            <person name="Dhargay N."/>
            <person name="Dooley K."/>
            <person name="Dooley E."/>
            <person name="Doricent M."/>
            <person name="Dorje P."/>
            <person name="Dorjee K."/>
            <person name="Dupes A."/>
            <person name="Elong R."/>
            <person name="Falk J."/>
            <person name="Farina A."/>
            <person name="Faro S."/>
            <person name="Ferguson D."/>
            <person name="Fisher S."/>
            <person name="Foley C.D."/>
            <person name="Franke A."/>
            <person name="Friedrich D."/>
            <person name="Gadbois L."/>
            <person name="Gearin G."/>
            <person name="Gearin C.R."/>
            <person name="Giannoukos G."/>
            <person name="Goode T."/>
            <person name="Graham J."/>
            <person name="Grandbois E."/>
            <person name="Grewal S."/>
            <person name="Gyaltsen K."/>
            <person name="Hafez N."/>
            <person name="Hagos B."/>
            <person name="Hall J."/>
            <person name="Henson C."/>
            <person name="Hollinger A."/>
            <person name="Honan T."/>
            <person name="Huard M.D."/>
            <person name="Hughes L."/>
            <person name="Hurhula B."/>
            <person name="Husby M.E."/>
            <person name="Kamat A."/>
            <person name="Kanga B."/>
            <person name="Kashin S."/>
            <person name="Khazanovich D."/>
            <person name="Kisner P."/>
            <person name="Lance K."/>
            <person name="Lara M."/>
            <person name="Lee W."/>
            <person name="Lennon N."/>
            <person name="Letendre F."/>
            <person name="LeVine R."/>
            <person name="Lipovsky A."/>
            <person name="Liu X."/>
            <person name="Liu J."/>
            <person name="Liu S."/>
            <person name="Lokyitsang T."/>
            <person name="Lokyitsang Y."/>
            <person name="Lubonja R."/>
            <person name="Lui A."/>
            <person name="MacDonald P."/>
            <person name="Magnisalis V."/>
            <person name="Maru K."/>
            <person name="Matthews C."/>
            <person name="McCusker W."/>
            <person name="McDonough S."/>
            <person name="Mehta T."/>
            <person name="Meldrim J."/>
            <person name="Meneus L."/>
            <person name="Mihai O."/>
            <person name="Mihalev A."/>
            <person name="Mihova T."/>
            <person name="Mittelman R."/>
            <person name="Mlenga V."/>
            <person name="Montmayeur A."/>
            <person name="Mulrain L."/>
            <person name="Navidi A."/>
            <person name="Naylor J."/>
            <person name="Negash T."/>
            <person name="Nguyen T."/>
            <person name="Nguyen N."/>
            <person name="Nicol R."/>
            <person name="Norbu C."/>
            <person name="Norbu N."/>
            <person name="Novod N."/>
            <person name="O'Neill B."/>
            <person name="Osman S."/>
            <person name="Markiewicz E."/>
            <person name="Oyono O.L."/>
            <person name="Patti C."/>
            <person name="Phunkhang P."/>
            <person name="Pierre F."/>
            <person name="Priest M."/>
            <person name="Raghuraman S."/>
            <person name="Rege F."/>
            <person name="Reyes R."/>
            <person name="Rise C."/>
            <person name="Rogov P."/>
            <person name="Ross K."/>
            <person name="Ryan E."/>
            <person name="Settipalli S."/>
            <person name="Shea T."/>
            <person name="Sherpa N."/>
            <person name="Shi L."/>
            <person name="Shih D."/>
            <person name="Sparrow T."/>
            <person name="Spaulding J."/>
            <person name="Stalker J."/>
            <person name="Stange-Thomann N."/>
            <person name="Stavropoulos S."/>
            <person name="Stone C."/>
            <person name="Strader C."/>
            <person name="Tesfaye S."/>
            <person name="Thomson T."/>
            <person name="Thoulutsang Y."/>
            <person name="Thoulutsang D."/>
            <person name="Topham K."/>
            <person name="Topping I."/>
            <person name="Tsamla T."/>
            <person name="Vassiliev H."/>
            <person name="Vo A."/>
            <person name="Wangchuk T."/>
            <person name="Wangdi T."/>
            <person name="Weiand M."/>
            <person name="Wilkinson J."/>
            <person name="Wilson A."/>
            <person name="Yadav S."/>
            <person name="Young G."/>
            <person name="Yu Q."/>
            <person name="Zembek L."/>
            <person name="Zhong D."/>
            <person name="Zimmer A."/>
            <person name="Zwirko Z."/>
            <person name="Jaffe D.B."/>
            <person name="Alvarez P."/>
            <person name="Brockman W."/>
            <person name="Butler J."/>
            <person name="Chin C."/>
            <person name="Gnerre S."/>
            <person name="Grabherr M."/>
            <person name="Kleber M."/>
            <person name="Mauceli E."/>
            <person name="MacCallum I."/>
        </authorList>
    </citation>
    <scope>NUCLEOTIDE SEQUENCE [LARGE SCALE GENOMIC DNA]</scope>
    <source>
        <strain evidence="4">Tucson 14030-0811.24</strain>
    </source>
</reference>
<dbReference type="PhylomeDB" id="B4NL95"/>
<feature type="compositionally biased region" description="Acidic residues" evidence="1">
    <location>
        <begin position="1481"/>
        <end position="1504"/>
    </location>
</feature>
<feature type="compositionally biased region" description="Low complexity" evidence="1">
    <location>
        <begin position="867"/>
        <end position="886"/>
    </location>
</feature>
<feature type="compositionally biased region" description="Basic and acidic residues" evidence="1">
    <location>
        <begin position="1096"/>
        <end position="1105"/>
    </location>
</feature>
<feature type="compositionally biased region" description="Low complexity" evidence="1">
    <location>
        <begin position="902"/>
        <end position="923"/>
    </location>
</feature>
<feature type="compositionally biased region" description="Basic and acidic residues" evidence="1">
    <location>
        <begin position="1191"/>
        <end position="1216"/>
    </location>
</feature>
<feature type="region of interest" description="Disordered" evidence="1">
    <location>
        <begin position="1191"/>
        <end position="1399"/>
    </location>
</feature>
<feature type="compositionally biased region" description="Polar residues" evidence="1">
    <location>
        <begin position="59"/>
        <end position="68"/>
    </location>
</feature>
<feature type="compositionally biased region" description="Polar residues" evidence="1">
    <location>
        <begin position="1458"/>
        <end position="1476"/>
    </location>
</feature>
<gene>
    <name evidence="3" type="primary">Dwil\GK14063</name>
    <name evidence="3" type="ORF">Dwil_GK14063</name>
</gene>
<feature type="region of interest" description="Disordered" evidence="1">
    <location>
        <begin position="1"/>
        <end position="138"/>
    </location>
</feature>
<feature type="compositionally biased region" description="Polar residues" evidence="1">
    <location>
        <begin position="947"/>
        <end position="963"/>
    </location>
</feature>
<feature type="compositionally biased region" description="Basic and acidic residues" evidence="1">
    <location>
        <begin position="1370"/>
        <end position="1386"/>
    </location>
</feature>
<dbReference type="EMBL" id="CH964272">
    <property type="protein sequence ID" value="EDW84298.1"/>
    <property type="molecule type" value="Genomic_DNA"/>
</dbReference>
<dbReference type="STRING" id="7260.B4NL95"/>
<accession>B4NL95</accession>
<dbReference type="InterPro" id="IPR029332">
    <property type="entry name" value="PEHE_dom"/>
</dbReference>
<feature type="compositionally biased region" description="Basic and acidic residues" evidence="1">
    <location>
        <begin position="1554"/>
        <end position="1565"/>
    </location>
</feature>
<feature type="compositionally biased region" description="Low complexity" evidence="1">
    <location>
        <begin position="27"/>
        <end position="55"/>
    </location>
</feature>
<feature type="compositionally biased region" description="Low complexity" evidence="1">
    <location>
        <begin position="1127"/>
        <end position="1136"/>
    </location>
</feature>
<dbReference type="PANTHER" id="PTHR22443">
    <property type="entry name" value="NON-SPECIFIC LETHAL 1, ISOFORM M"/>
    <property type="match status" value="1"/>
</dbReference>
<dbReference type="GO" id="GO:0035035">
    <property type="term" value="F:histone acetyltransferase binding"/>
    <property type="evidence" value="ECO:0007669"/>
    <property type="project" value="TreeGrafter"/>
</dbReference>
<feature type="region of interest" description="Disordered" evidence="1">
    <location>
        <begin position="839"/>
        <end position="1024"/>
    </location>
</feature>
<evidence type="ECO:0000259" key="2">
    <source>
        <dbReference type="SMART" id="SM01300"/>
    </source>
</evidence>
<feature type="compositionally biased region" description="Basic residues" evidence="1">
    <location>
        <begin position="1006"/>
        <end position="1015"/>
    </location>
</feature>
<feature type="compositionally biased region" description="Basic and acidic residues" evidence="1">
    <location>
        <begin position="1224"/>
        <end position="1250"/>
    </location>
</feature>
<feature type="compositionally biased region" description="Low complexity" evidence="1">
    <location>
        <begin position="971"/>
        <end position="991"/>
    </location>
</feature>
<dbReference type="OrthoDB" id="6022640at2759"/>
<feature type="compositionally biased region" description="Polar residues" evidence="1">
    <location>
        <begin position="115"/>
        <end position="138"/>
    </location>
</feature>